<dbReference type="Gene3D" id="3.20.20.80">
    <property type="entry name" value="Glycosidases"/>
    <property type="match status" value="1"/>
</dbReference>
<gene>
    <name evidence="7" type="primary">GN1</name>
    <name evidence="7" type="ORF">QJS10_CPA09g01031</name>
</gene>
<evidence type="ECO:0000256" key="2">
    <source>
        <dbReference type="ARBA" id="ARBA00022801"/>
    </source>
</evidence>
<dbReference type="Proteomes" id="UP001180020">
    <property type="component" value="Unassembled WGS sequence"/>
</dbReference>
<feature type="region of interest" description="Disordered" evidence="6">
    <location>
        <begin position="1"/>
        <end position="56"/>
    </location>
</feature>
<organism evidence="7 8">
    <name type="scientific">Acorus calamus</name>
    <name type="common">Sweet flag</name>
    <dbReference type="NCBI Taxonomy" id="4465"/>
    <lineage>
        <taxon>Eukaryota</taxon>
        <taxon>Viridiplantae</taxon>
        <taxon>Streptophyta</taxon>
        <taxon>Embryophyta</taxon>
        <taxon>Tracheophyta</taxon>
        <taxon>Spermatophyta</taxon>
        <taxon>Magnoliopsida</taxon>
        <taxon>Liliopsida</taxon>
        <taxon>Acoraceae</taxon>
        <taxon>Acorus</taxon>
    </lineage>
</organism>
<keyword evidence="3" id="KW-0326">Glycosidase</keyword>
<protein>
    <submittedName>
        <fullName evidence="7">Lichenase</fullName>
    </submittedName>
</protein>
<dbReference type="SUPFAM" id="SSF51445">
    <property type="entry name" value="(Trans)glycosidases"/>
    <property type="match status" value="1"/>
</dbReference>
<reference evidence="7" key="1">
    <citation type="journal article" date="2023" name="Nat. Commun.">
        <title>Diploid and tetraploid genomes of Acorus and the evolution of monocots.</title>
        <authorList>
            <person name="Ma L."/>
            <person name="Liu K.W."/>
            <person name="Li Z."/>
            <person name="Hsiao Y.Y."/>
            <person name="Qi Y."/>
            <person name="Fu T."/>
            <person name="Tang G.D."/>
            <person name="Zhang D."/>
            <person name="Sun W.H."/>
            <person name="Liu D.K."/>
            <person name="Li Y."/>
            <person name="Chen G.Z."/>
            <person name="Liu X.D."/>
            <person name="Liao X.Y."/>
            <person name="Jiang Y.T."/>
            <person name="Yu X."/>
            <person name="Hao Y."/>
            <person name="Huang J."/>
            <person name="Zhao X.W."/>
            <person name="Ke S."/>
            <person name="Chen Y.Y."/>
            <person name="Wu W.L."/>
            <person name="Hsu J.L."/>
            <person name="Lin Y.F."/>
            <person name="Huang M.D."/>
            <person name="Li C.Y."/>
            <person name="Huang L."/>
            <person name="Wang Z.W."/>
            <person name="Zhao X."/>
            <person name="Zhong W.Y."/>
            <person name="Peng D.H."/>
            <person name="Ahmad S."/>
            <person name="Lan S."/>
            <person name="Zhang J.S."/>
            <person name="Tsai W.C."/>
            <person name="Van de Peer Y."/>
            <person name="Liu Z.J."/>
        </authorList>
    </citation>
    <scope>NUCLEOTIDE SEQUENCE</scope>
    <source>
        <strain evidence="7">CP</strain>
    </source>
</reference>
<proteinExistence type="inferred from homology"/>
<evidence type="ECO:0000256" key="3">
    <source>
        <dbReference type="ARBA" id="ARBA00023295"/>
    </source>
</evidence>
<evidence type="ECO:0000313" key="7">
    <source>
        <dbReference type="EMBL" id="KAK1308705.1"/>
    </source>
</evidence>
<dbReference type="EMBL" id="JAUJYO010000009">
    <property type="protein sequence ID" value="KAK1308705.1"/>
    <property type="molecule type" value="Genomic_DNA"/>
</dbReference>
<keyword evidence="8" id="KW-1185">Reference proteome</keyword>
<comment type="caution">
    <text evidence="7">The sequence shown here is derived from an EMBL/GenBank/DDBJ whole genome shotgun (WGS) entry which is preliminary data.</text>
</comment>
<keyword evidence="2" id="KW-0378">Hydrolase</keyword>
<feature type="coiled-coil region" evidence="5">
    <location>
        <begin position="92"/>
        <end position="119"/>
    </location>
</feature>
<dbReference type="InterPro" id="IPR000490">
    <property type="entry name" value="Glyco_hydro_17"/>
</dbReference>
<sequence>MEKLSVEEIEPSLREMQTLGGTHTEPTETSSEDQNSKDREDDSNDTSGDEDSDECIGASHGEDLLVILDENKNLRIKLKTNVRNINSIFLECATLRRKNRELVDQLANANHENKRMQEHACTSICEIGKLKDQVGKYQQFKIEKRSIKGDDATVHNNASTSIGEISKLKDQAEKYQQLKDREAEYQRIIEEQTKTISDSRDDASVHNITQKSAIDIEMICLREEINEKSNIIAHQAVLIEYLESQKPVDENKPLQVVPLRSHSLDVHYVQSESEPEEIKEKQPPRSMIKRIKLKGRKGTRDPDFEYSNDAKKGKRKAIEAPVEKNKKAKFSFRLSKNGVTKTLAKEQIKQLRHVVGITFGRRFMHDTSNTLQSLPQPKPSTTLRWLHAQTVGVCYGMLGDNLPQPSEVGSLYKSNNIGLMRLYNPNEDALNALRRSGIQVLLGVPNEDLQNLASSPSAADNWVQTNVRAYSPDVNFRYIMVGNEVIPGDNATTRNTCSEP</sequence>
<feature type="compositionally biased region" description="Acidic residues" evidence="6">
    <location>
        <begin position="41"/>
        <end position="54"/>
    </location>
</feature>
<evidence type="ECO:0000256" key="4">
    <source>
        <dbReference type="RuleBase" id="RU004335"/>
    </source>
</evidence>
<dbReference type="GO" id="GO:0004553">
    <property type="term" value="F:hydrolase activity, hydrolyzing O-glycosyl compounds"/>
    <property type="evidence" value="ECO:0007669"/>
    <property type="project" value="InterPro"/>
</dbReference>
<dbReference type="Pfam" id="PF00332">
    <property type="entry name" value="Glyco_hydro_17"/>
    <property type="match status" value="1"/>
</dbReference>
<dbReference type="InterPro" id="IPR017853">
    <property type="entry name" value="GH"/>
</dbReference>
<feature type="coiled-coil region" evidence="5">
    <location>
        <begin position="168"/>
        <end position="195"/>
    </location>
</feature>
<accession>A0AAV9E5F4</accession>
<evidence type="ECO:0000256" key="6">
    <source>
        <dbReference type="SAM" id="MobiDB-lite"/>
    </source>
</evidence>
<feature type="region of interest" description="Disordered" evidence="6">
    <location>
        <begin position="298"/>
        <end position="318"/>
    </location>
</feature>
<reference evidence="7" key="2">
    <citation type="submission" date="2023-06" db="EMBL/GenBank/DDBJ databases">
        <authorList>
            <person name="Ma L."/>
            <person name="Liu K.-W."/>
            <person name="Li Z."/>
            <person name="Hsiao Y.-Y."/>
            <person name="Qi Y."/>
            <person name="Fu T."/>
            <person name="Tang G."/>
            <person name="Zhang D."/>
            <person name="Sun W.-H."/>
            <person name="Liu D.-K."/>
            <person name="Li Y."/>
            <person name="Chen G.-Z."/>
            <person name="Liu X.-D."/>
            <person name="Liao X.-Y."/>
            <person name="Jiang Y.-T."/>
            <person name="Yu X."/>
            <person name="Hao Y."/>
            <person name="Huang J."/>
            <person name="Zhao X.-W."/>
            <person name="Ke S."/>
            <person name="Chen Y.-Y."/>
            <person name="Wu W.-L."/>
            <person name="Hsu J.-L."/>
            <person name="Lin Y.-F."/>
            <person name="Huang M.-D."/>
            <person name="Li C.-Y."/>
            <person name="Huang L."/>
            <person name="Wang Z.-W."/>
            <person name="Zhao X."/>
            <person name="Zhong W.-Y."/>
            <person name="Peng D.-H."/>
            <person name="Ahmad S."/>
            <person name="Lan S."/>
            <person name="Zhang J.-S."/>
            <person name="Tsai W.-C."/>
            <person name="Van De Peer Y."/>
            <person name="Liu Z.-J."/>
        </authorList>
    </citation>
    <scope>NUCLEOTIDE SEQUENCE</scope>
    <source>
        <strain evidence="7">CP</strain>
        <tissue evidence="7">Leaves</tissue>
    </source>
</reference>
<name>A0AAV9E5F4_ACOCL</name>
<keyword evidence="5" id="KW-0175">Coiled coil</keyword>
<evidence type="ECO:0000313" key="8">
    <source>
        <dbReference type="Proteomes" id="UP001180020"/>
    </source>
</evidence>
<dbReference type="InterPro" id="IPR044965">
    <property type="entry name" value="Glyco_hydro_17_plant"/>
</dbReference>
<dbReference type="AlphaFoldDB" id="A0AAV9E5F4"/>
<dbReference type="GO" id="GO:0005975">
    <property type="term" value="P:carbohydrate metabolic process"/>
    <property type="evidence" value="ECO:0007669"/>
    <property type="project" value="InterPro"/>
</dbReference>
<dbReference type="PANTHER" id="PTHR32227">
    <property type="entry name" value="GLUCAN ENDO-1,3-BETA-GLUCOSIDASE BG1-RELATED-RELATED"/>
    <property type="match status" value="1"/>
</dbReference>
<evidence type="ECO:0000256" key="5">
    <source>
        <dbReference type="SAM" id="Coils"/>
    </source>
</evidence>
<evidence type="ECO:0000256" key="1">
    <source>
        <dbReference type="ARBA" id="ARBA00008773"/>
    </source>
</evidence>
<comment type="similarity">
    <text evidence="1 4">Belongs to the glycosyl hydrolase 17 family.</text>
</comment>